<reference evidence="2 3" key="1">
    <citation type="submission" date="2019-08" db="EMBL/GenBank/DDBJ databases">
        <title>In-depth cultivation of the pig gut microbiome towards novel bacterial diversity and tailored functional studies.</title>
        <authorList>
            <person name="Wylensek D."/>
            <person name="Hitch T.C.A."/>
            <person name="Clavel T."/>
        </authorList>
    </citation>
    <scope>NUCLEOTIDE SEQUENCE [LARGE SCALE GENOMIC DNA]</scope>
    <source>
        <strain evidence="2 3">MUC/MUC-530-WT-4D</strain>
    </source>
</reference>
<comment type="caution">
    <text evidence="2">The sequence shown here is derived from an EMBL/GenBank/DDBJ whole genome shotgun (WGS) entry which is preliminary data.</text>
</comment>
<keyword evidence="1" id="KW-1133">Transmembrane helix</keyword>
<feature type="transmembrane region" description="Helical" evidence="1">
    <location>
        <begin position="21"/>
        <end position="44"/>
    </location>
</feature>
<name>A0A6L5YPS3_9FIRM</name>
<dbReference type="Proteomes" id="UP000474024">
    <property type="component" value="Unassembled WGS sequence"/>
</dbReference>
<dbReference type="RefSeq" id="WP_154428688.1">
    <property type="nucleotide sequence ID" value="NZ_VUNI01000003.1"/>
</dbReference>
<evidence type="ECO:0000313" key="2">
    <source>
        <dbReference type="EMBL" id="MST73989.1"/>
    </source>
</evidence>
<sequence>MKIYVDQNTRLEDMKSTAWSFSIVGIAGILLLILLWMGVLPLQIVQDTKIILTVVMGILFAFFLFVGIHAFASLNKLRMSASNEKNTYDAIISWFMDSYAEALQNKDFSGTESTDVNSSELLYFPRYQEISTIITSKYPNLSEEFLDHIVEDLYAKIFPEN</sequence>
<protein>
    <submittedName>
        <fullName evidence="2">Uncharacterized protein</fullName>
    </submittedName>
</protein>
<evidence type="ECO:0000313" key="3">
    <source>
        <dbReference type="Proteomes" id="UP000474024"/>
    </source>
</evidence>
<organism evidence="2 3">
    <name type="scientific">Roseburia porci</name>
    <dbReference type="NCBI Taxonomy" id="2605790"/>
    <lineage>
        <taxon>Bacteria</taxon>
        <taxon>Bacillati</taxon>
        <taxon>Bacillota</taxon>
        <taxon>Clostridia</taxon>
        <taxon>Lachnospirales</taxon>
        <taxon>Lachnospiraceae</taxon>
        <taxon>Roseburia</taxon>
    </lineage>
</organism>
<keyword evidence="1" id="KW-0472">Membrane</keyword>
<proteinExistence type="predicted"/>
<dbReference type="EMBL" id="VUNI01000003">
    <property type="protein sequence ID" value="MST73989.1"/>
    <property type="molecule type" value="Genomic_DNA"/>
</dbReference>
<keyword evidence="3" id="KW-1185">Reference proteome</keyword>
<accession>A0A6L5YPS3</accession>
<dbReference type="AlphaFoldDB" id="A0A6L5YPS3"/>
<keyword evidence="1" id="KW-0812">Transmembrane</keyword>
<evidence type="ECO:0000256" key="1">
    <source>
        <dbReference type="SAM" id="Phobius"/>
    </source>
</evidence>
<feature type="transmembrane region" description="Helical" evidence="1">
    <location>
        <begin position="50"/>
        <end position="72"/>
    </location>
</feature>
<gene>
    <name evidence="2" type="ORF">FYJ75_02915</name>
</gene>